<protein>
    <recommendedName>
        <fullName evidence="3">glutathione transferase</fullName>
        <ecNumber evidence="3">2.5.1.18</ecNumber>
    </recommendedName>
    <alternativeName>
        <fullName evidence="5">GST class-pi</fullName>
    </alternativeName>
</protein>
<evidence type="ECO:0000313" key="9">
    <source>
        <dbReference type="Proteomes" id="UP000694569"/>
    </source>
</evidence>
<evidence type="ECO:0000313" key="8">
    <source>
        <dbReference type="Ensembl" id="ENSLLEP00000044196.1"/>
    </source>
</evidence>
<evidence type="ECO:0000259" key="7">
    <source>
        <dbReference type="PROSITE" id="PS50405"/>
    </source>
</evidence>
<dbReference type="GO" id="GO:0005829">
    <property type="term" value="C:cytosol"/>
    <property type="evidence" value="ECO:0007669"/>
    <property type="project" value="TreeGrafter"/>
</dbReference>
<dbReference type="InterPro" id="IPR010987">
    <property type="entry name" value="Glutathione-S-Trfase_C-like"/>
</dbReference>
<dbReference type="InterPro" id="IPR004045">
    <property type="entry name" value="Glutathione_S-Trfase_N"/>
</dbReference>
<keyword evidence="9" id="KW-1185">Reference proteome</keyword>
<dbReference type="Gene3D" id="1.20.1050.130">
    <property type="match status" value="1"/>
</dbReference>
<evidence type="ECO:0000256" key="5">
    <source>
        <dbReference type="ARBA" id="ARBA00032759"/>
    </source>
</evidence>
<evidence type="ECO:0000256" key="1">
    <source>
        <dbReference type="ARBA" id="ARBA00007297"/>
    </source>
</evidence>
<comment type="similarity">
    <text evidence="1">Belongs to the GST superfamily. Pi family.</text>
</comment>
<dbReference type="SUPFAM" id="SSF52833">
    <property type="entry name" value="Thioredoxin-like"/>
    <property type="match status" value="1"/>
</dbReference>
<sequence>TCSKLLQIYFDVRGRCEGIHILLVDQGAEWNEEVLIFDQWLKGDQKAKPVFGQLPGFQDGDLVFYQSNAIMRYLARKHVVSPGEIPMHGFQNYEEGKVPAELKHFEHALHENNNGQNFIVGDKFLFADFNLVDLLHNHLMLAPECFKEFPLLSGYVKRISSRPKIKAFLSSDAHQWKWQAVTQIAVNDKLPKATKLFYGNSLFLA</sequence>
<proteinExistence type="inferred from homology"/>
<evidence type="ECO:0000256" key="3">
    <source>
        <dbReference type="ARBA" id="ARBA00012452"/>
    </source>
</evidence>
<name>A0A8C5WK18_9ANUR</name>
<dbReference type="InterPro" id="IPR036249">
    <property type="entry name" value="Thioredoxin-like_sf"/>
</dbReference>
<dbReference type="InterPro" id="IPR004046">
    <property type="entry name" value="GST_C"/>
</dbReference>
<dbReference type="Ensembl" id="ENSLLET00000045972.1">
    <property type="protein sequence ID" value="ENSLLEP00000044196.1"/>
    <property type="gene ID" value="ENSLLEG00000027779.1"/>
</dbReference>
<feature type="domain" description="GST C-terminal" evidence="7">
    <location>
        <begin position="44"/>
        <end position="184"/>
    </location>
</feature>
<keyword evidence="4" id="KW-0808">Transferase</keyword>
<dbReference type="PANTHER" id="PTHR11571">
    <property type="entry name" value="GLUTATHIONE S-TRANSFERASE"/>
    <property type="match status" value="1"/>
</dbReference>
<evidence type="ECO:0000259" key="6">
    <source>
        <dbReference type="PROSITE" id="PS50404"/>
    </source>
</evidence>
<dbReference type="GeneTree" id="ENSGT00940000164125"/>
<dbReference type="Pfam" id="PF02798">
    <property type="entry name" value="GST_N"/>
    <property type="match status" value="1"/>
</dbReference>
<accession>A0A8C5WK18</accession>
<dbReference type="Pfam" id="PF14497">
    <property type="entry name" value="GST_C_3"/>
    <property type="match status" value="1"/>
</dbReference>
<dbReference type="GO" id="GO:0006749">
    <property type="term" value="P:glutathione metabolic process"/>
    <property type="evidence" value="ECO:0007669"/>
    <property type="project" value="TreeGrafter"/>
</dbReference>
<dbReference type="InterPro" id="IPR050213">
    <property type="entry name" value="GST_superfamily"/>
</dbReference>
<dbReference type="PANTHER" id="PTHR11571:SF141">
    <property type="entry name" value="GLUTATHIONE S-TRANSFERASE"/>
    <property type="match status" value="1"/>
</dbReference>
<dbReference type="FunFam" id="1.20.1050.10:FF:000020">
    <property type="entry name" value="Glutathione S-transferase P 1"/>
    <property type="match status" value="1"/>
</dbReference>
<evidence type="ECO:0000256" key="4">
    <source>
        <dbReference type="ARBA" id="ARBA00022679"/>
    </source>
</evidence>
<dbReference type="PROSITE" id="PS50405">
    <property type="entry name" value="GST_CTER"/>
    <property type="match status" value="1"/>
</dbReference>
<dbReference type="SUPFAM" id="SSF47616">
    <property type="entry name" value="GST C-terminal domain-like"/>
    <property type="match status" value="1"/>
</dbReference>
<dbReference type="PROSITE" id="PS50404">
    <property type="entry name" value="GST_NTER"/>
    <property type="match status" value="1"/>
</dbReference>
<evidence type="ECO:0000256" key="2">
    <source>
        <dbReference type="ARBA" id="ARBA00011738"/>
    </source>
</evidence>
<dbReference type="InterPro" id="IPR036282">
    <property type="entry name" value="Glutathione-S-Trfase_C_sf"/>
</dbReference>
<reference evidence="8" key="1">
    <citation type="submission" date="2025-08" db="UniProtKB">
        <authorList>
            <consortium name="Ensembl"/>
        </authorList>
    </citation>
    <scope>IDENTIFICATION</scope>
</reference>
<dbReference type="OrthoDB" id="4951845at2759"/>
<dbReference type="EC" id="2.5.1.18" evidence="3"/>
<dbReference type="AlphaFoldDB" id="A0A8C5WK18"/>
<dbReference type="GO" id="GO:0004364">
    <property type="term" value="F:glutathione transferase activity"/>
    <property type="evidence" value="ECO:0007669"/>
    <property type="project" value="UniProtKB-EC"/>
</dbReference>
<dbReference type="Proteomes" id="UP000694569">
    <property type="component" value="Unplaced"/>
</dbReference>
<reference evidence="8" key="2">
    <citation type="submission" date="2025-09" db="UniProtKB">
        <authorList>
            <consortium name="Ensembl"/>
        </authorList>
    </citation>
    <scope>IDENTIFICATION</scope>
</reference>
<comment type="subunit">
    <text evidence="2">Homodimer.</text>
</comment>
<dbReference type="Gene3D" id="3.40.30.10">
    <property type="entry name" value="Glutaredoxin"/>
    <property type="match status" value="1"/>
</dbReference>
<feature type="domain" description="GST N-terminal" evidence="6">
    <location>
        <begin position="3"/>
        <end position="82"/>
    </location>
</feature>
<organism evidence="8 9">
    <name type="scientific">Leptobrachium leishanense</name>
    <name type="common">Leishan spiny toad</name>
    <dbReference type="NCBI Taxonomy" id="445787"/>
    <lineage>
        <taxon>Eukaryota</taxon>
        <taxon>Metazoa</taxon>
        <taxon>Chordata</taxon>
        <taxon>Craniata</taxon>
        <taxon>Vertebrata</taxon>
        <taxon>Euteleostomi</taxon>
        <taxon>Amphibia</taxon>
        <taxon>Batrachia</taxon>
        <taxon>Anura</taxon>
        <taxon>Pelobatoidea</taxon>
        <taxon>Megophryidae</taxon>
        <taxon>Leptobrachium</taxon>
    </lineage>
</organism>